<proteinExistence type="predicted"/>
<reference evidence="1" key="1">
    <citation type="submission" date="2022-04" db="EMBL/GenBank/DDBJ databases">
        <title>Jade perch genome.</title>
        <authorList>
            <person name="Chao B."/>
        </authorList>
    </citation>
    <scope>NUCLEOTIDE SEQUENCE</scope>
    <source>
        <strain evidence="1">CB-2022</strain>
    </source>
</reference>
<gene>
    <name evidence="1" type="ORF">L3Q82_000497</name>
</gene>
<evidence type="ECO:0000313" key="2">
    <source>
        <dbReference type="Proteomes" id="UP000831701"/>
    </source>
</evidence>
<protein>
    <submittedName>
        <fullName evidence="1">Uncharacterized protein</fullName>
    </submittedName>
</protein>
<dbReference type="Proteomes" id="UP000831701">
    <property type="component" value="Chromosome 10"/>
</dbReference>
<organism evidence="1 2">
    <name type="scientific">Scortum barcoo</name>
    <name type="common">barcoo grunter</name>
    <dbReference type="NCBI Taxonomy" id="214431"/>
    <lineage>
        <taxon>Eukaryota</taxon>
        <taxon>Metazoa</taxon>
        <taxon>Chordata</taxon>
        <taxon>Craniata</taxon>
        <taxon>Vertebrata</taxon>
        <taxon>Euteleostomi</taxon>
        <taxon>Actinopterygii</taxon>
        <taxon>Neopterygii</taxon>
        <taxon>Teleostei</taxon>
        <taxon>Neoteleostei</taxon>
        <taxon>Acanthomorphata</taxon>
        <taxon>Eupercaria</taxon>
        <taxon>Centrarchiformes</taxon>
        <taxon>Terapontoidei</taxon>
        <taxon>Terapontidae</taxon>
        <taxon>Scortum</taxon>
    </lineage>
</organism>
<comment type="caution">
    <text evidence="1">The sequence shown here is derived from an EMBL/GenBank/DDBJ whole genome shotgun (WGS) entry which is preliminary data.</text>
</comment>
<sequence>MVKRREEAQKGWGLKNLAKLLEENRKGVHRGHAEEEVEEREFGEEADDEEEEEDSSEQQHYTEEEKEEQEEKEMELETKEEEMVNNNAASRPPTPFQTEPLTPPPSPVEVTGQDDIDGWLATSMIKAVKSAVLHLLNEALRKYRVENLLRMSGRPSESERASVLGAPGGLVLHGPFSPPDEDPLHPPFDSCHPVPAPPTPHGGERSTSIPRVEASSRICIIMDAVTNEGFYVTLPSNASKEVFKDNTSSSFTVDLAQAIELKGKCMVGDEPQPVVIQRFGNGGHYDKPKDLLGQLVPFLKKYDPTAQASYNPVRDQTH</sequence>
<accession>A0ACB8WER6</accession>
<keyword evidence="2" id="KW-1185">Reference proteome</keyword>
<name>A0ACB8WER6_9TELE</name>
<dbReference type="EMBL" id="CM041540">
    <property type="protein sequence ID" value="KAI3366333.1"/>
    <property type="molecule type" value="Genomic_DNA"/>
</dbReference>
<evidence type="ECO:0000313" key="1">
    <source>
        <dbReference type="EMBL" id="KAI3366333.1"/>
    </source>
</evidence>